<keyword evidence="2" id="KW-1185">Reference proteome</keyword>
<dbReference type="Proteomes" id="UP001148838">
    <property type="component" value="Unassembled WGS sequence"/>
</dbReference>
<dbReference type="EMBL" id="JAJSOF020000029">
    <property type="protein sequence ID" value="KAJ4432755.1"/>
    <property type="molecule type" value="Genomic_DNA"/>
</dbReference>
<organism evidence="1 2">
    <name type="scientific">Periplaneta americana</name>
    <name type="common">American cockroach</name>
    <name type="synonym">Blatta americana</name>
    <dbReference type="NCBI Taxonomy" id="6978"/>
    <lineage>
        <taxon>Eukaryota</taxon>
        <taxon>Metazoa</taxon>
        <taxon>Ecdysozoa</taxon>
        <taxon>Arthropoda</taxon>
        <taxon>Hexapoda</taxon>
        <taxon>Insecta</taxon>
        <taxon>Pterygota</taxon>
        <taxon>Neoptera</taxon>
        <taxon>Polyneoptera</taxon>
        <taxon>Dictyoptera</taxon>
        <taxon>Blattodea</taxon>
        <taxon>Blattoidea</taxon>
        <taxon>Blattidae</taxon>
        <taxon>Blattinae</taxon>
        <taxon>Periplaneta</taxon>
    </lineage>
</organism>
<evidence type="ECO:0000313" key="2">
    <source>
        <dbReference type="Proteomes" id="UP001148838"/>
    </source>
</evidence>
<reference evidence="1 2" key="1">
    <citation type="journal article" date="2022" name="Allergy">
        <title>Genome assembly and annotation of Periplaneta americana reveal a comprehensive cockroach allergen profile.</title>
        <authorList>
            <person name="Wang L."/>
            <person name="Xiong Q."/>
            <person name="Saelim N."/>
            <person name="Wang L."/>
            <person name="Nong W."/>
            <person name="Wan A.T."/>
            <person name="Shi M."/>
            <person name="Liu X."/>
            <person name="Cao Q."/>
            <person name="Hui J.H.L."/>
            <person name="Sookrung N."/>
            <person name="Leung T.F."/>
            <person name="Tungtrongchitr A."/>
            <person name="Tsui S.K.W."/>
        </authorList>
    </citation>
    <scope>NUCLEOTIDE SEQUENCE [LARGE SCALE GENOMIC DNA]</scope>
    <source>
        <strain evidence="1">PWHHKU_190912</strain>
    </source>
</reference>
<feature type="non-terminal residue" evidence="1">
    <location>
        <position position="28"/>
    </location>
</feature>
<name>A0ABQ8SG07_PERAM</name>
<proteinExistence type="predicted"/>
<gene>
    <name evidence="1" type="ORF">ANN_21393</name>
</gene>
<evidence type="ECO:0000313" key="1">
    <source>
        <dbReference type="EMBL" id="KAJ4432755.1"/>
    </source>
</evidence>
<accession>A0ABQ8SG07</accession>
<sequence length="28" mass="3269">MEKHFPPPATVQISYRLCRARPCVILQN</sequence>
<comment type="caution">
    <text evidence="1">The sequence shown here is derived from an EMBL/GenBank/DDBJ whole genome shotgun (WGS) entry which is preliminary data.</text>
</comment>
<protein>
    <submittedName>
        <fullName evidence="1">Uncharacterized protein</fullName>
    </submittedName>
</protein>